<evidence type="ECO:0000313" key="2">
    <source>
        <dbReference type="Proteomes" id="UP001059617"/>
    </source>
</evidence>
<dbReference type="RefSeq" id="WP_259859076.1">
    <property type="nucleotide sequence ID" value="NZ_BAAAST010000002.1"/>
</dbReference>
<protein>
    <submittedName>
        <fullName evidence="1">Uncharacterized protein</fullName>
    </submittedName>
</protein>
<name>A0ABY5VVQ9_9ACTN</name>
<evidence type="ECO:0000313" key="1">
    <source>
        <dbReference type="EMBL" id="UWP81312.1"/>
    </source>
</evidence>
<accession>A0ABY5VVQ9</accession>
<proteinExistence type="predicted"/>
<reference evidence="1" key="2">
    <citation type="submission" date="2022-09" db="EMBL/GenBank/DDBJ databases">
        <title>Biosynthetic gene clusters of Dactylosporangioum fulvum.</title>
        <authorList>
            <person name="Caradec T."/>
        </authorList>
    </citation>
    <scope>NUCLEOTIDE SEQUENCE</scope>
    <source>
        <strain evidence="1">NRRL B-16292</strain>
    </source>
</reference>
<reference evidence="1" key="1">
    <citation type="submission" date="2021-04" db="EMBL/GenBank/DDBJ databases">
        <authorList>
            <person name="Hartkoorn R.C."/>
            <person name="Beaudoing E."/>
            <person name="Hot D."/>
        </authorList>
    </citation>
    <scope>NUCLEOTIDE SEQUENCE</scope>
    <source>
        <strain evidence="1">NRRL B-16292</strain>
    </source>
</reference>
<organism evidence="1 2">
    <name type="scientific">Dactylosporangium fulvum</name>
    <dbReference type="NCBI Taxonomy" id="53359"/>
    <lineage>
        <taxon>Bacteria</taxon>
        <taxon>Bacillati</taxon>
        <taxon>Actinomycetota</taxon>
        <taxon>Actinomycetes</taxon>
        <taxon>Micromonosporales</taxon>
        <taxon>Micromonosporaceae</taxon>
        <taxon>Dactylosporangium</taxon>
    </lineage>
</organism>
<gene>
    <name evidence="1" type="ORF">Dfulv_40350</name>
</gene>
<sequence length="111" mass="11461">MVIDVAAAEACTVDDVWRVPVIGGGGAPSREVRAALKSGQAALTAILERLDVPVVWRADGRLTFFPHDAADRDAVHAAMAAARAVQAHLAAVLRDLGVVVPDRTAISGISG</sequence>
<dbReference type="EMBL" id="CP073720">
    <property type="protein sequence ID" value="UWP81312.1"/>
    <property type="molecule type" value="Genomic_DNA"/>
</dbReference>
<keyword evidence="2" id="KW-1185">Reference proteome</keyword>
<dbReference type="Proteomes" id="UP001059617">
    <property type="component" value="Chromosome"/>
</dbReference>